<dbReference type="InterPro" id="IPR048835">
    <property type="entry name" value="CP_picobirnavirus"/>
</dbReference>
<accession>A0A2V0RM00</accession>
<sequence>MQFQQADLAMFMTSFSSIATLIGHMKRALGVSQLYSGQNYYYPKQLLTAMGIEPDSIIGKQDLVRMQLNDSILSFNALKIPDFMAVYKRQYALAHNVYADEDSTFAQLSVFVPLGYYKYVDTESKLDWITLSATTNTADDILSAIEGALDAWRSSSDLGLISGSIQRAFSENALISLDYATSADVVLPVVDRNITWQISNMTALRLNQSKLDITQDPVANTLVFEPELMDGLTSMRAYANRPIKWLNSYDGQTDSEFIMEATRLMQCPNPDVASYKLFNANTELVESFRYYRIVSNNGVPELVASAPMTSVYVLTVQAGNVAAMDVTAAIELLTNLSQFKNGPTVELYLRDFATNDYTYYGRAGDLYRYTTIDGDSLAGLNKAALQSAFGVNQLG</sequence>
<proteinExistence type="predicted"/>
<dbReference type="EMBL" id="BDQA01000458">
    <property type="protein sequence ID" value="GBH21930.1"/>
    <property type="molecule type" value="Genomic_RNA"/>
</dbReference>
<dbReference type="Gene3D" id="1.20.140.120">
    <property type="match status" value="1"/>
</dbReference>
<comment type="caution">
    <text evidence="1">The sequence shown here is derived from an EMBL/GenBank/DDBJ whole genome shotgun (WGS) entry which is preliminary data.</text>
</comment>
<organism evidence="1">
    <name type="scientific">viral metagenome</name>
    <dbReference type="NCBI Taxonomy" id="1070528"/>
    <lineage>
        <taxon>unclassified sequences</taxon>
        <taxon>metagenomes</taxon>
        <taxon>organismal metagenomes</taxon>
    </lineage>
</organism>
<dbReference type="AlphaFoldDB" id="A0A2V0RM00"/>
<dbReference type="InterPro" id="IPR049178">
    <property type="entry name" value="CP_picobirnavirus_sf"/>
</dbReference>
<evidence type="ECO:0000313" key="1">
    <source>
        <dbReference type="EMBL" id="GBH21930.1"/>
    </source>
</evidence>
<name>A0A2V0RM00_9ZZZZ</name>
<reference evidence="1" key="1">
    <citation type="submission" date="2017-04" db="EMBL/GenBank/DDBJ databases">
        <title>Unveiling RNA virosphere associated with marine microorganisms.</title>
        <authorList>
            <person name="Urayama S."/>
            <person name="Takaki Y."/>
            <person name="Nishi S."/>
            <person name="Yoshida Y."/>
            <person name="Deguchi S."/>
            <person name="Takai K."/>
            <person name="Nunoura T."/>
        </authorList>
    </citation>
    <scope>NUCLEOTIDE SEQUENCE</scope>
</reference>
<dbReference type="Pfam" id="PF20816">
    <property type="entry name" value="PBV_CP"/>
    <property type="match status" value="1"/>
</dbReference>
<protein>
    <submittedName>
        <fullName evidence="1">Capsid</fullName>
    </submittedName>
</protein>